<dbReference type="EMBL" id="CP045652">
    <property type="protein sequence ID" value="QGA26485.1"/>
    <property type="molecule type" value="Genomic_DNA"/>
</dbReference>
<dbReference type="InterPro" id="IPR025948">
    <property type="entry name" value="HTH-like_dom"/>
</dbReference>
<dbReference type="KEGG" id="sphe:GFH32_00490"/>
<evidence type="ECO:0000259" key="1">
    <source>
        <dbReference type="PROSITE" id="PS50994"/>
    </source>
</evidence>
<keyword evidence="7" id="KW-1185">Reference proteome</keyword>
<dbReference type="InterPro" id="IPR048020">
    <property type="entry name" value="Transpos_IS3"/>
</dbReference>
<dbReference type="PANTHER" id="PTHR46889">
    <property type="entry name" value="TRANSPOSASE INSF FOR INSERTION SEQUENCE IS3B-RELATED"/>
    <property type="match status" value="1"/>
</dbReference>
<dbReference type="InterPro" id="IPR036397">
    <property type="entry name" value="RNaseH_sf"/>
</dbReference>
<dbReference type="Proteomes" id="UP000326921">
    <property type="component" value="Chromosome"/>
</dbReference>
<dbReference type="PROSITE" id="PS50994">
    <property type="entry name" value="INTEGRASE"/>
    <property type="match status" value="1"/>
</dbReference>
<protein>
    <submittedName>
        <fullName evidence="4">IS3 family transposase</fullName>
    </submittedName>
</protein>
<dbReference type="InterPro" id="IPR012337">
    <property type="entry name" value="RNaseH-like_sf"/>
</dbReference>
<dbReference type="Gene3D" id="3.30.420.10">
    <property type="entry name" value="Ribonuclease H-like superfamily/Ribonuclease H"/>
    <property type="match status" value="1"/>
</dbReference>
<accession>A0A5Q0Q968</accession>
<dbReference type="RefSeq" id="WP_153509216.1">
    <property type="nucleotide sequence ID" value="NZ_CP045652.1"/>
</dbReference>
<dbReference type="KEGG" id="sphe:GFH32_09095"/>
<name>A0A5Q0Q968_9SPHI</name>
<evidence type="ECO:0000313" key="2">
    <source>
        <dbReference type="EMBL" id="QGA24893.1"/>
    </source>
</evidence>
<dbReference type="KEGG" id="sphe:GFH32_11585"/>
<dbReference type="GO" id="GO:0015074">
    <property type="term" value="P:DNA integration"/>
    <property type="evidence" value="ECO:0007669"/>
    <property type="project" value="InterPro"/>
</dbReference>
<dbReference type="SUPFAM" id="SSF53098">
    <property type="entry name" value="Ribonuclease H-like"/>
    <property type="match status" value="1"/>
</dbReference>
<dbReference type="PANTHER" id="PTHR46889:SF4">
    <property type="entry name" value="TRANSPOSASE INSO FOR INSERTION SEQUENCE ELEMENT IS911B-RELATED"/>
    <property type="match status" value="1"/>
</dbReference>
<evidence type="ECO:0000313" key="6">
    <source>
        <dbReference type="EMBL" id="QGA26917.1"/>
    </source>
</evidence>
<feature type="domain" description="Integrase catalytic" evidence="1">
    <location>
        <begin position="137"/>
        <end position="304"/>
    </location>
</feature>
<dbReference type="Pfam" id="PF00665">
    <property type="entry name" value="rve"/>
    <property type="match status" value="1"/>
</dbReference>
<reference evidence="4 7" key="1">
    <citation type="submission" date="2019-10" db="EMBL/GenBank/DDBJ databases">
        <authorList>
            <person name="Dong K."/>
        </authorList>
    </citation>
    <scope>NUCLEOTIDE SEQUENCE [LARGE SCALE GENOMIC DNA]</scope>
    <source>
        <strain evidence="4">Dk4302</strain>
        <strain evidence="7">dk4302</strain>
    </source>
</reference>
<dbReference type="Pfam" id="PF13333">
    <property type="entry name" value="rve_2"/>
    <property type="match status" value="1"/>
</dbReference>
<dbReference type="EMBL" id="CP045652">
    <property type="protein sequence ID" value="QGA26474.1"/>
    <property type="molecule type" value="Genomic_DNA"/>
</dbReference>
<dbReference type="NCBIfam" id="NF033516">
    <property type="entry name" value="transpos_IS3"/>
    <property type="match status" value="1"/>
</dbReference>
<dbReference type="InterPro" id="IPR050900">
    <property type="entry name" value="Transposase_IS3/IS150/IS904"/>
</dbReference>
<proteinExistence type="predicted"/>
<evidence type="ECO:0000313" key="3">
    <source>
        <dbReference type="EMBL" id="QGA26474.1"/>
    </source>
</evidence>
<sequence length="311" mass="36304">MRKRNLKKGGSHLFQGRLRKYEFIKSHMNLFAVEKMCKIINTSSSSFYKWISRPKSNRDKRTEELSILVKQAHQDSDQIYGSPRITLELNKKNHKISRSYVARLMRKLNLRSKIRKKFKITTDSKHSFQLAENLLGRNFFTDGLSQKWVGDITYIKTGSGWLYLTTVIDLADRKIIGWSFSNDMTAEHTTLKALKMAIAQRNVKQGLIFHSDRGAQYACNEFKSFLGKNEIIQSMSRKGNCWDNAVAESFFKTLKCELVYHRKFANREAARLEIFRYIEGFYHQKRIHSGLGNKTPNEMEKFYKSTSLLVA</sequence>
<dbReference type="KEGG" id="sphe:GFH32_09170"/>
<evidence type="ECO:0000313" key="5">
    <source>
        <dbReference type="EMBL" id="QGA26496.1"/>
    </source>
</evidence>
<dbReference type="EMBL" id="CP045652">
    <property type="protein sequence ID" value="QGA24893.1"/>
    <property type="molecule type" value="Genomic_DNA"/>
</dbReference>
<dbReference type="InterPro" id="IPR001584">
    <property type="entry name" value="Integrase_cat-core"/>
</dbReference>
<gene>
    <name evidence="2" type="ORF">GFH32_00490</name>
    <name evidence="3" type="ORF">GFH32_09095</name>
    <name evidence="4" type="ORF">GFH32_09170</name>
    <name evidence="5" type="ORF">GFH32_09230</name>
    <name evidence="6" type="ORF">GFH32_11585</name>
</gene>
<dbReference type="Pfam" id="PF13276">
    <property type="entry name" value="HTH_21"/>
    <property type="match status" value="1"/>
</dbReference>
<evidence type="ECO:0000313" key="7">
    <source>
        <dbReference type="Proteomes" id="UP000326921"/>
    </source>
</evidence>
<dbReference type="GO" id="GO:0003676">
    <property type="term" value="F:nucleic acid binding"/>
    <property type="evidence" value="ECO:0007669"/>
    <property type="project" value="InterPro"/>
</dbReference>
<dbReference type="KEGG" id="sphe:GFH32_09230"/>
<dbReference type="EMBL" id="CP045652">
    <property type="protein sequence ID" value="QGA26917.1"/>
    <property type="molecule type" value="Genomic_DNA"/>
</dbReference>
<evidence type="ECO:0000313" key="4">
    <source>
        <dbReference type="EMBL" id="QGA26485.1"/>
    </source>
</evidence>
<dbReference type="AlphaFoldDB" id="A0A5Q0Q968"/>
<organism evidence="4 7">
    <name type="scientific">Sphingobacterium zhuxiongii</name>
    <dbReference type="NCBI Taxonomy" id="2662364"/>
    <lineage>
        <taxon>Bacteria</taxon>
        <taxon>Pseudomonadati</taxon>
        <taxon>Bacteroidota</taxon>
        <taxon>Sphingobacteriia</taxon>
        <taxon>Sphingobacteriales</taxon>
        <taxon>Sphingobacteriaceae</taxon>
        <taxon>Sphingobacterium</taxon>
    </lineage>
</organism>
<dbReference type="EMBL" id="CP045652">
    <property type="protein sequence ID" value="QGA26496.1"/>
    <property type="molecule type" value="Genomic_DNA"/>
</dbReference>